<organism evidence="1">
    <name type="scientific">hydrothermal vent metagenome</name>
    <dbReference type="NCBI Taxonomy" id="652676"/>
    <lineage>
        <taxon>unclassified sequences</taxon>
        <taxon>metagenomes</taxon>
        <taxon>ecological metagenomes</taxon>
    </lineage>
</organism>
<proteinExistence type="predicted"/>
<dbReference type="AlphaFoldDB" id="A0A3B1B1T4"/>
<dbReference type="InterPro" id="IPR046525">
    <property type="entry name" value="DUF6702"/>
</dbReference>
<accession>A0A3B1B1T4</accession>
<reference evidence="1" key="1">
    <citation type="submission" date="2018-06" db="EMBL/GenBank/DDBJ databases">
        <authorList>
            <person name="Zhirakovskaya E."/>
        </authorList>
    </citation>
    <scope>NUCLEOTIDE SEQUENCE</scope>
</reference>
<dbReference type="EMBL" id="UOFW01000148">
    <property type="protein sequence ID" value="VAX05883.1"/>
    <property type="molecule type" value="Genomic_DNA"/>
</dbReference>
<sequence>MRFSYKRSVLVIMILMAAVSVGHAHRFYAAFTQIDLQENTQVIEVVHRLFTHDVEDLLRSELGNSSGLSNAEITPILKAFIEKDFAIFDNQGNRLPLTWIAMEYNIDNVLIYQEAALPSKLAEITIINRLFMALFEDQRNTVNVEWKEKIRTRIFKKGMEQQNVNFNKRD</sequence>
<protein>
    <submittedName>
        <fullName evidence="1">Uncharacterized protein</fullName>
    </submittedName>
</protein>
<name>A0A3B1B1T4_9ZZZZ</name>
<gene>
    <name evidence="1" type="ORF">MNBD_ALPHA03-1672</name>
</gene>
<dbReference type="Pfam" id="PF20420">
    <property type="entry name" value="DUF6702"/>
    <property type="match status" value="1"/>
</dbReference>
<evidence type="ECO:0000313" key="1">
    <source>
        <dbReference type="EMBL" id="VAX05883.1"/>
    </source>
</evidence>